<dbReference type="SMART" id="SM00369">
    <property type="entry name" value="LRR_TYP"/>
    <property type="match status" value="6"/>
</dbReference>
<comment type="caution">
    <text evidence="3">The sequence shown here is derived from an EMBL/GenBank/DDBJ whole genome shotgun (WGS) entry which is preliminary data.</text>
</comment>
<dbReference type="InterPro" id="IPR003591">
    <property type="entry name" value="Leu-rich_rpt_typical-subtyp"/>
</dbReference>
<dbReference type="InterPro" id="IPR050216">
    <property type="entry name" value="LRR_domain-containing"/>
</dbReference>
<organism evidence="3 4">
    <name type="scientific">Frankliniella fusca</name>
    <dbReference type="NCBI Taxonomy" id="407009"/>
    <lineage>
        <taxon>Eukaryota</taxon>
        <taxon>Metazoa</taxon>
        <taxon>Ecdysozoa</taxon>
        <taxon>Arthropoda</taxon>
        <taxon>Hexapoda</taxon>
        <taxon>Insecta</taxon>
        <taxon>Pterygota</taxon>
        <taxon>Neoptera</taxon>
        <taxon>Paraneoptera</taxon>
        <taxon>Thysanoptera</taxon>
        <taxon>Terebrantia</taxon>
        <taxon>Thripoidea</taxon>
        <taxon>Thripidae</taxon>
        <taxon>Frankliniella</taxon>
    </lineage>
</organism>
<dbReference type="Gene3D" id="3.80.10.10">
    <property type="entry name" value="Ribonuclease Inhibitor"/>
    <property type="match status" value="1"/>
</dbReference>
<keyword evidence="1" id="KW-0433">Leucine-rich repeat</keyword>
<protein>
    <submittedName>
        <fullName evidence="3">Leucine-rich repeat-containing protein 28</fullName>
    </submittedName>
</protein>
<evidence type="ECO:0000313" key="4">
    <source>
        <dbReference type="Proteomes" id="UP001219518"/>
    </source>
</evidence>
<dbReference type="PANTHER" id="PTHR48051:SF1">
    <property type="entry name" value="RAS SUPPRESSOR PROTEIN 1"/>
    <property type="match status" value="1"/>
</dbReference>
<name>A0AAE1GZ56_9NEOP</name>
<dbReference type="Pfam" id="PF13855">
    <property type="entry name" value="LRR_8"/>
    <property type="match status" value="2"/>
</dbReference>
<keyword evidence="2" id="KW-0677">Repeat</keyword>
<reference evidence="3" key="2">
    <citation type="journal article" date="2023" name="BMC Genomics">
        <title>Pest status, molecular evolution, and epigenetic factors derived from the genome assembly of Frankliniella fusca, a thysanopteran phytovirus vector.</title>
        <authorList>
            <person name="Catto M.A."/>
            <person name="Labadie P.E."/>
            <person name="Jacobson A.L."/>
            <person name="Kennedy G.G."/>
            <person name="Srinivasan R."/>
            <person name="Hunt B.G."/>
        </authorList>
    </citation>
    <scope>NUCLEOTIDE SEQUENCE</scope>
    <source>
        <strain evidence="3">PL_HMW_Pooled</strain>
    </source>
</reference>
<dbReference type="InterPro" id="IPR001611">
    <property type="entry name" value="Leu-rich_rpt"/>
</dbReference>
<dbReference type="Proteomes" id="UP001219518">
    <property type="component" value="Unassembled WGS sequence"/>
</dbReference>
<evidence type="ECO:0000256" key="1">
    <source>
        <dbReference type="ARBA" id="ARBA00022614"/>
    </source>
</evidence>
<dbReference type="SMART" id="SM00364">
    <property type="entry name" value="LRR_BAC"/>
    <property type="match status" value="5"/>
</dbReference>
<dbReference type="PROSITE" id="PS51450">
    <property type="entry name" value="LRR"/>
    <property type="match status" value="2"/>
</dbReference>
<dbReference type="SUPFAM" id="SSF52047">
    <property type="entry name" value="RNI-like"/>
    <property type="match status" value="1"/>
</dbReference>
<dbReference type="PANTHER" id="PTHR48051">
    <property type="match status" value="1"/>
</dbReference>
<dbReference type="EMBL" id="JAHWGI010000284">
    <property type="protein sequence ID" value="KAK3911732.1"/>
    <property type="molecule type" value="Genomic_DNA"/>
</dbReference>
<reference evidence="3" key="1">
    <citation type="submission" date="2021-07" db="EMBL/GenBank/DDBJ databases">
        <authorList>
            <person name="Catto M.A."/>
            <person name="Jacobson A."/>
            <person name="Kennedy G."/>
            <person name="Labadie P."/>
            <person name="Hunt B.G."/>
            <person name="Srinivasan R."/>
        </authorList>
    </citation>
    <scope>NUCLEOTIDE SEQUENCE</scope>
    <source>
        <strain evidence="3">PL_HMW_Pooled</strain>
        <tissue evidence="3">Head</tissue>
    </source>
</reference>
<dbReference type="GO" id="GO:0005737">
    <property type="term" value="C:cytoplasm"/>
    <property type="evidence" value="ECO:0007669"/>
    <property type="project" value="TreeGrafter"/>
</dbReference>
<dbReference type="InterPro" id="IPR032675">
    <property type="entry name" value="LRR_dom_sf"/>
</dbReference>
<dbReference type="AlphaFoldDB" id="A0AAE1GZ56"/>
<evidence type="ECO:0000313" key="3">
    <source>
        <dbReference type="EMBL" id="KAK3911732.1"/>
    </source>
</evidence>
<accession>A0AAE1GZ56</accession>
<evidence type="ECO:0000256" key="2">
    <source>
        <dbReference type="ARBA" id="ARBA00022737"/>
    </source>
</evidence>
<sequence>MEELAAEIMEKNILHWNCRGFTDLPEELKAGHQVQEIYLKWNNLDCLPSWITNFKNLTNLYLQHNQLVNLPEELSEVSNLNVLDVSNNKIQVFPRSLANLSNLTHLMASDNQLKFIPIEFQKLKLLQVLDLRNNNLQFFPEDILECQALREITLDNNNLTTLPDSIVYLPLLEILSVSGNNILYLPFQPFMSNPTLIFENNFNLNYISIWLGQQISSRNARGFNENAWNLSGAQGCFEKETAQPLVMNNGDLVVKEEVSKNFVSLILPTSLKQITSGPNCQPLIPSLLELALRASYHTCYHHLIEKEENDVGSSTTYRLKRYTLNNQDYKCLPSILQRRLKSGPVAPCYYCRGPLFTFGVICSL</sequence>
<gene>
    <name evidence="3" type="ORF">KUF71_021394</name>
</gene>
<keyword evidence="4" id="KW-1185">Reference proteome</keyword>
<proteinExistence type="predicted"/>